<feature type="transmembrane region" description="Helical" evidence="1">
    <location>
        <begin position="233"/>
        <end position="251"/>
    </location>
</feature>
<protein>
    <submittedName>
        <fullName evidence="2">Unannotated protein</fullName>
    </submittedName>
</protein>
<gene>
    <name evidence="2" type="ORF">UFOPK3342_01279</name>
</gene>
<proteinExistence type="predicted"/>
<feature type="transmembrane region" description="Helical" evidence="1">
    <location>
        <begin position="286"/>
        <end position="306"/>
    </location>
</feature>
<organism evidence="2">
    <name type="scientific">freshwater metagenome</name>
    <dbReference type="NCBI Taxonomy" id="449393"/>
    <lineage>
        <taxon>unclassified sequences</taxon>
        <taxon>metagenomes</taxon>
        <taxon>ecological metagenomes</taxon>
    </lineage>
</organism>
<keyword evidence="1" id="KW-0812">Transmembrane</keyword>
<evidence type="ECO:0000313" key="2">
    <source>
        <dbReference type="EMBL" id="CAB4876278.1"/>
    </source>
</evidence>
<keyword evidence="1" id="KW-0472">Membrane</keyword>
<dbReference type="AlphaFoldDB" id="A0A6J7E2N2"/>
<reference evidence="2" key="1">
    <citation type="submission" date="2020-05" db="EMBL/GenBank/DDBJ databases">
        <authorList>
            <person name="Chiriac C."/>
            <person name="Salcher M."/>
            <person name="Ghai R."/>
            <person name="Kavagutti S V."/>
        </authorList>
    </citation>
    <scope>NUCLEOTIDE SEQUENCE</scope>
</reference>
<accession>A0A6J7E2N2</accession>
<feature type="transmembrane region" description="Helical" evidence="1">
    <location>
        <begin position="159"/>
        <end position="178"/>
    </location>
</feature>
<feature type="transmembrane region" description="Helical" evidence="1">
    <location>
        <begin position="120"/>
        <end position="147"/>
    </location>
</feature>
<name>A0A6J7E2N2_9ZZZZ</name>
<feature type="transmembrane region" description="Helical" evidence="1">
    <location>
        <begin position="257"/>
        <end position="274"/>
    </location>
</feature>
<dbReference type="EMBL" id="CAFBLH010000050">
    <property type="protein sequence ID" value="CAB4876278.1"/>
    <property type="molecule type" value="Genomic_DNA"/>
</dbReference>
<feature type="transmembrane region" description="Helical" evidence="1">
    <location>
        <begin position="198"/>
        <end position="221"/>
    </location>
</feature>
<sequence>MGIKIGIHPIGTGWIDIVKVAYENLPNQANYMSTSPVPLILYSFLGGSYAIWWGFHLLLFLAWSLFAISFLFRKFPDFKLLTAFIFFGSPFWLSLLVFIGHYDLFTISGASFAVFARNRYLKIFGIILAASTNPEQAVVTSMLILLLSAVLGRKDVRKLGLSYLAISAPIYLLVRIGIQPVGNAQRISMITTELPDSISTSFGVWTILPLVIAGSISIMWFIFGHDALSRKRLFATACVVFVIPAIFAFFISDKTRVGIAISAAVLMITWKIFLEHAQSKGMNPTIYRERIGLTVMLLVLTPSLYIDRLAEFRLPYKEFIDLFM</sequence>
<evidence type="ECO:0000256" key="1">
    <source>
        <dbReference type="SAM" id="Phobius"/>
    </source>
</evidence>
<feature type="transmembrane region" description="Helical" evidence="1">
    <location>
        <begin position="80"/>
        <end position="100"/>
    </location>
</feature>
<feature type="transmembrane region" description="Helical" evidence="1">
    <location>
        <begin position="39"/>
        <end position="68"/>
    </location>
</feature>
<keyword evidence="1" id="KW-1133">Transmembrane helix</keyword>